<dbReference type="AlphaFoldDB" id="A0A367FEB0"/>
<dbReference type="PROSITE" id="PS51819">
    <property type="entry name" value="VOC"/>
    <property type="match status" value="1"/>
</dbReference>
<sequence length="146" mass="15944">MTIQRMDNVGIVVDDLEAAIAFFVELGMELEGKAQIEGLWADRTVGLDGVRSDIAMMRTPDGHSKLELAKYHTPAVVSAEPQNPPPNTLGLHRVMFAVDDIDDVVARLRAHGAELLGELAQYEDSYRLCYVRGPEGIVVALAEELG</sequence>
<protein>
    <submittedName>
        <fullName evidence="3">VOC family protein</fullName>
    </submittedName>
</protein>
<name>A0A367FEB0_9ACTN</name>
<dbReference type="PANTHER" id="PTHR43048">
    <property type="entry name" value="METHYLMALONYL-COA EPIMERASE"/>
    <property type="match status" value="1"/>
</dbReference>
<keyword evidence="1" id="KW-0479">Metal-binding</keyword>
<proteinExistence type="predicted"/>
<dbReference type="OrthoDB" id="7187210at2"/>
<dbReference type="GO" id="GO:0004493">
    <property type="term" value="F:methylmalonyl-CoA epimerase activity"/>
    <property type="evidence" value="ECO:0007669"/>
    <property type="project" value="TreeGrafter"/>
</dbReference>
<dbReference type="InterPro" id="IPR029068">
    <property type="entry name" value="Glyas_Bleomycin-R_OHBP_Dase"/>
</dbReference>
<dbReference type="InterPro" id="IPR037523">
    <property type="entry name" value="VOC_core"/>
</dbReference>
<dbReference type="InterPro" id="IPR004360">
    <property type="entry name" value="Glyas_Fos-R_dOase_dom"/>
</dbReference>
<dbReference type="Pfam" id="PF00903">
    <property type="entry name" value="Glyoxalase"/>
    <property type="match status" value="1"/>
</dbReference>
<dbReference type="Gene3D" id="3.10.180.10">
    <property type="entry name" value="2,3-Dihydroxybiphenyl 1,2-Dioxygenase, domain 1"/>
    <property type="match status" value="1"/>
</dbReference>
<evidence type="ECO:0000313" key="4">
    <source>
        <dbReference type="Proteomes" id="UP000253094"/>
    </source>
</evidence>
<dbReference type="CDD" id="cd08353">
    <property type="entry name" value="VOC_like"/>
    <property type="match status" value="1"/>
</dbReference>
<evidence type="ECO:0000259" key="2">
    <source>
        <dbReference type="PROSITE" id="PS51819"/>
    </source>
</evidence>
<dbReference type="PANTHER" id="PTHR43048:SF5">
    <property type="entry name" value="BLR5325 PROTEIN"/>
    <property type="match status" value="1"/>
</dbReference>
<dbReference type="EMBL" id="QOIL01000013">
    <property type="protein sequence ID" value="RCG28706.1"/>
    <property type="molecule type" value="Genomic_DNA"/>
</dbReference>
<dbReference type="InterPro" id="IPR051785">
    <property type="entry name" value="MMCE/EMCE_epimerase"/>
</dbReference>
<dbReference type="Proteomes" id="UP000253094">
    <property type="component" value="Unassembled WGS sequence"/>
</dbReference>
<comment type="caution">
    <text evidence="3">The sequence shown here is derived from an EMBL/GenBank/DDBJ whole genome shotgun (WGS) entry which is preliminary data.</text>
</comment>
<keyword evidence="4" id="KW-1185">Reference proteome</keyword>
<feature type="domain" description="VOC" evidence="2">
    <location>
        <begin position="5"/>
        <end position="144"/>
    </location>
</feature>
<dbReference type="GO" id="GO:0046872">
    <property type="term" value="F:metal ion binding"/>
    <property type="evidence" value="ECO:0007669"/>
    <property type="project" value="UniProtKB-KW"/>
</dbReference>
<evidence type="ECO:0000313" key="3">
    <source>
        <dbReference type="EMBL" id="RCG28706.1"/>
    </source>
</evidence>
<reference evidence="3 4" key="1">
    <citation type="submission" date="2018-06" db="EMBL/GenBank/DDBJ databases">
        <title>Sphaerisporangium craniellae sp. nov., isolated from a marine sponge in the South China Sea.</title>
        <authorList>
            <person name="Li L."/>
        </authorList>
    </citation>
    <scope>NUCLEOTIDE SEQUENCE [LARGE SCALE GENOMIC DNA]</scope>
    <source>
        <strain evidence="3 4">CCTCC AA 208026</strain>
    </source>
</reference>
<organism evidence="3 4">
    <name type="scientific">Sphaerisporangium album</name>
    <dbReference type="NCBI Taxonomy" id="509200"/>
    <lineage>
        <taxon>Bacteria</taxon>
        <taxon>Bacillati</taxon>
        <taxon>Actinomycetota</taxon>
        <taxon>Actinomycetes</taxon>
        <taxon>Streptosporangiales</taxon>
        <taxon>Streptosporangiaceae</taxon>
        <taxon>Sphaerisporangium</taxon>
    </lineage>
</organism>
<gene>
    <name evidence="3" type="ORF">DQ384_23530</name>
</gene>
<dbReference type="GO" id="GO:0046491">
    <property type="term" value="P:L-methylmalonyl-CoA metabolic process"/>
    <property type="evidence" value="ECO:0007669"/>
    <property type="project" value="TreeGrafter"/>
</dbReference>
<dbReference type="SUPFAM" id="SSF54593">
    <property type="entry name" value="Glyoxalase/Bleomycin resistance protein/Dihydroxybiphenyl dioxygenase"/>
    <property type="match status" value="1"/>
</dbReference>
<accession>A0A367FEB0</accession>
<evidence type="ECO:0000256" key="1">
    <source>
        <dbReference type="ARBA" id="ARBA00022723"/>
    </source>
</evidence>